<reference evidence="2" key="1">
    <citation type="journal article" date="2023" name="G3 (Bethesda)">
        <title>A reference genome for the long-term kleptoplast-retaining sea slug Elysia crispata morphotype clarki.</title>
        <authorList>
            <person name="Eastman K.E."/>
            <person name="Pendleton A.L."/>
            <person name="Shaikh M.A."/>
            <person name="Suttiyut T."/>
            <person name="Ogas R."/>
            <person name="Tomko P."/>
            <person name="Gavelis G."/>
            <person name="Widhalm J.R."/>
            <person name="Wisecaver J.H."/>
        </authorList>
    </citation>
    <scope>NUCLEOTIDE SEQUENCE</scope>
    <source>
        <strain evidence="2">ECLA1</strain>
    </source>
</reference>
<accession>A0AAE1DHC8</accession>
<feature type="non-terminal residue" evidence="2">
    <location>
        <position position="1"/>
    </location>
</feature>
<dbReference type="EMBL" id="JAWDGP010003813">
    <property type="protein sequence ID" value="KAK3770567.1"/>
    <property type="molecule type" value="Genomic_DNA"/>
</dbReference>
<name>A0AAE1DHC8_9GAST</name>
<evidence type="ECO:0000313" key="2">
    <source>
        <dbReference type="EMBL" id="KAK3770567.1"/>
    </source>
</evidence>
<comment type="caution">
    <text evidence="2">The sequence shown here is derived from an EMBL/GenBank/DDBJ whole genome shotgun (WGS) entry which is preliminary data.</text>
</comment>
<evidence type="ECO:0000313" key="3">
    <source>
        <dbReference type="Proteomes" id="UP001283361"/>
    </source>
</evidence>
<dbReference type="AlphaFoldDB" id="A0AAE1DHC8"/>
<proteinExistence type="predicted"/>
<evidence type="ECO:0000256" key="1">
    <source>
        <dbReference type="SAM" id="MobiDB-lite"/>
    </source>
</evidence>
<keyword evidence="3" id="KW-1185">Reference proteome</keyword>
<sequence>MFACFCVHSQVKAIPADSENELVHRSVSQTYQPSTSGLFAEEAEAPVRHFLLPPPIRDGPGHEEDRRVPVMQKVPSLSDLSDSGL</sequence>
<organism evidence="2 3">
    <name type="scientific">Elysia crispata</name>
    <name type="common">lettuce slug</name>
    <dbReference type="NCBI Taxonomy" id="231223"/>
    <lineage>
        <taxon>Eukaryota</taxon>
        <taxon>Metazoa</taxon>
        <taxon>Spiralia</taxon>
        <taxon>Lophotrochozoa</taxon>
        <taxon>Mollusca</taxon>
        <taxon>Gastropoda</taxon>
        <taxon>Heterobranchia</taxon>
        <taxon>Euthyneura</taxon>
        <taxon>Panpulmonata</taxon>
        <taxon>Sacoglossa</taxon>
        <taxon>Placobranchoidea</taxon>
        <taxon>Plakobranchidae</taxon>
        <taxon>Elysia</taxon>
    </lineage>
</organism>
<protein>
    <submittedName>
        <fullName evidence="2">Uncharacterized protein</fullName>
    </submittedName>
</protein>
<feature type="region of interest" description="Disordered" evidence="1">
    <location>
        <begin position="54"/>
        <end position="85"/>
    </location>
</feature>
<gene>
    <name evidence="2" type="ORF">RRG08_045076</name>
</gene>
<dbReference type="Proteomes" id="UP001283361">
    <property type="component" value="Unassembled WGS sequence"/>
</dbReference>
<feature type="compositionally biased region" description="Basic and acidic residues" evidence="1">
    <location>
        <begin position="59"/>
        <end position="68"/>
    </location>
</feature>